<dbReference type="Proteomes" id="UP001551176">
    <property type="component" value="Unassembled WGS sequence"/>
</dbReference>
<accession>A0ABV3BQW1</accession>
<evidence type="ECO:0000313" key="2">
    <source>
        <dbReference type="EMBL" id="MEU6822800.1"/>
    </source>
</evidence>
<proteinExistence type="predicted"/>
<evidence type="ECO:0008006" key="4">
    <source>
        <dbReference type="Google" id="ProtNLM"/>
    </source>
</evidence>
<keyword evidence="3" id="KW-1185">Reference proteome</keyword>
<evidence type="ECO:0000313" key="3">
    <source>
        <dbReference type="Proteomes" id="UP001551176"/>
    </source>
</evidence>
<dbReference type="EMBL" id="JBEYXV010000009">
    <property type="protein sequence ID" value="MEU6822800.1"/>
    <property type="molecule type" value="Genomic_DNA"/>
</dbReference>
<reference evidence="2 3" key="1">
    <citation type="submission" date="2024-06" db="EMBL/GenBank/DDBJ databases">
        <title>The Natural Products Discovery Center: Release of the First 8490 Sequenced Strains for Exploring Actinobacteria Biosynthetic Diversity.</title>
        <authorList>
            <person name="Kalkreuter E."/>
            <person name="Kautsar S.A."/>
            <person name="Yang D."/>
            <person name="Bader C.D."/>
            <person name="Teijaro C.N."/>
            <person name="Fluegel L."/>
            <person name="Davis C.M."/>
            <person name="Simpson J.R."/>
            <person name="Lauterbach L."/>
            <person name="Steele A.D."/>
            <person name="Gui C."/>
            <person name="Meng S."/>
            <person name="Li G."/>
            <person name="Viehrig K."/>
            <person name="Ye F."/>
            <person name="Su P."/>
            <person name="Kiefer A.F."/>
            <person name="Nichols A."/>
            <person name="Cepeda A.J."/>
            <person name="Yan W."/>
            <person name="Fan B."/>
            <person name="Jiang Y."/>
            <person name="Adhikari A."/>
            <person name="Zheng C.-J."/>
            <person name="Schuster L."/>
            <person name="Cowan T.M."/>
            <person name="Smanski M.J."/>
            <person name="Chevrette M.G."/>
            <person name="De Carvalho L.P.S."/>
            <person name="Shen B."/>
        </authorList>
    </citation>
    <scope>NUCLEOTIDE SEQUENCE [LARGE SCALE GENOMIC DNA]</scope>
    <source>
        <strain evidence="2 3">NPDC046838</strain>
    </source>
</reference>
<dbReference type="RefSeq" id="WP_359350475.1">
    <property type="nucleotide sequence ID" value="NZ_JBEYXV010000009.1"/>
</dbReference>
<dbReference type="NCBIfam" id="NF047353">
    <property type="entry name" value="tube_lmo2291"/>
    <property type="match status" value="1"/>
</dbReference>
<organism evidence="2 3">
    <name type="scientific">Streptomyces atriruber</name>
    <dbReference type="NCBI Taxonomy" id="545121"/>
    <lineage>
        <taxon>Bacteria</taxon>
        <taxon>Bacillati</taxon>
        <taxon>Actinomycetota</taxon>
        <taxon>Actinomycetes</taxon>
        <taxon>Kitasatosporales</taxon>
        <taxon>Streptomycetaceae</taxon>
        <taxon>Streptomyces</taxon>
    </lineage>
</organism>
<gene>
    <name evidence="2" type="ORF">ABZ921_19410</name>
</gene>
<comment type="caution">
    <text evidence="2">The sequence shown here is derived from an EMBL/GenBank/DDBJ whole genome shotgun (WGS) entry which is preliminary data.</text>
</comment>
<protein>
    <recommendedName>
        <fullName evidence="4">Phage tail protein</fullName>
    </recommendedName>
</protein>
<sequence length="180" mass="18964">MSTPTPPAETVTALARRYRLELDTGTTPGTPTWSLVPGITEFTPKIEPTQQDVTTYDAEGWSEQAVTMLAWSVEATLAHRAHPTTGAFNAAQEFLRKASQSFGADSYVRVRYYDRNGAADAQQGTALVTWEPDGGGPDEVDTIKVTLTGSGPLVEITNPAAGGGTFAAEGKSLKTSGGEA</sequence>
<name>A0ABV3BQW1_9ACTN</name>
<feature type="region of interest" description="Disordered" evidence="1">
    <location>
        <begin position="156"/>
        <end position="180"/>
    </location>
</feature>
<evidence type="ECO:0000256" key="1">
    <source>
        <dbReference type="SAM" id="MobiDB-lite"/>
    </source>
</evidence>